<evidence type="ECO:0000313" key="3">
    <source>
        <dbReference type="EMBL" id="OYO18685.1"/>
    </source>
</evidence>
<accession>A0A255GS75</accession>
<evidence type="ECO:0000313" key="4">
    <source>
        <dbReference type="Proteomes" id="UP000216311"/>
    </source>
</evidence>
<evidence type="ECO:0000256" key="1">
    <source>
        <dbReference type="SAM" id="MobiDB-lite"/>
    </source>
</evidence>
<dbReference type="EMBL" id="NMVQ01000043">
    <property type="protein sequence ID" value="OYO18685.1"/>
    <property type="molecule type" value="Genomic_DNA"/>
</dbReference>
<sequence length="352" mass="36372">MSNFDFGGSGPGPGTPPPPVAHQYAQPAPPPPPQFQPNPAAGAGQPERSQGGGSGGILPVGLVSLLVLLLVMGFIAVRGNRIAPFSSQIDSGWRNVGGTGGELTDHLRGEGYTCSDQGLRLDFQYYRVCAKYTKDESTAIEFLGAPDGDIQFGIATFGNVTAARAATERLIDATFRDTQARQASRGALGANAPARGAWGSAEQRTSTAFTVQKPWGALADLDRRALETTPADVGAQAVGAGYVCRPGESGNSVNCTLNAAGGSWQLVATEVAPKRVLVGLNGRVTDDKQFDPAKELERLLPSTPGRGAVLGYVSTADQKAGASGFAGGIRVDYRVTLTGDKKARSAASITVG</sequence>
<dbReference type="AlphaFoldDB" id="A0A255GS75"/>
<keyword evidence="2" id="KW-0812">Transmembrane</keyword>
<dbReference type="RefSeq" id="WP_094364918.1">
    <property type="nucleotide sequence ID" value="NZ_NMVQ01000043.1"/>
</dbReference>
<name>A0A255GS75_9ACTN</name>
<evidence type="ECO:0000256" key="2">
    <source>
        <dbReference type="SAM" id="Phobius"/>
    </source>
</evidence>
<feature type="compositionally biased region" description="Pro residues" evidence="1">
    <location>
        <begin position="27"/>
        <end position="36"/>
    </location>
</feature>
<reference evidence="3 4" key="1">
    <citation type="submission" date="2017-07" db="EMBL/GenBank/DDBJ databases">
        <title>Draft whole genome sequences of clinical Proprionibacteriaceae strains.</title>
        <authorList>
            <person name="Bernier A.-M."/>
            <person name="Bernard K."/>
            <person name="Domingo M.-C."/>
        </authorList>
    </citation>
    <scope>NUCLEOTIDE SEQUENCE [LARGE SCALE GENOMIC DNA]</scope>
    <source>
        <strain evidence="3 4">NML 130396</strain>
    </source>
</reference>
<feature type="region of interest" description="Disordered" evidence="1">
    <location>
        <begin position="184"/>
        <end position="203"/>
    </location>
</feature>
<keyword evidence="2" id="KW-0472">Membrane</keyword>
<comment type="caution">
    <text evidence="3">The sequence shown here is derived from an EMBL/GenBank/DDBJ whole genome shotgun (WGS) entry which is preliminary data.</text>
</comment>
<dbReference type="Proteomes" id="UP000216311">
    <property type="component" value="Unassembled WGS sequence"/>
</dbReference>
<organism evidence="3 4">
    <name type="scientific">Enemella dayhoffiae</name>
    <dbReference type="NCBI Taxonomy" id="2016507"/>
    <lineage>
        <taxon>Bacteria</taxon>
        <taxon>Bacillati</taxon>
        <taxon>Actinomycetota</taxon>
        <taxon>Actinomycetes</taxon>
        <taxon>Propionibacteriales</taxon>
        <taxon>Propionibacteriaceae</taxon>
        <taxon>Enemella</taxon>
    </lineage>
</organism>
<feature type="compositionally biased region" description="Low complexity" evidence="1">
    <location>
        <begin position="37"/>
        <end position="46"/>
    </location>
</feature>
<protein>
    <submittedName>
        <fullName evidence="3">Uncharacterized protein</fullName>
    </submittedName>
</protein>
<keyword evidence="2" id="KW-1133">Transmembrane helix</keyword>
<keyword evidence="4" id="KW-1185">Reference proteome</keyword>
<feature type="transmembrane region" description="Helical" evidence="2">
    <location>
        <begin position="56"/>
        <end position="77"/>
    </location>
</feature>
<feature type="region of interest" description="Disordered" evidence="1">
    <location>
        <begin position="1"/>
        <end position="53"/>
    </location>
</feature>
<proteinExistence type="predicted"/>
<gene>
    <name evidence="3" type="ORF">CGZ93_14810</name>
</gene>